<sequence length="142" mass="16343">MNRVHEELNRQNDVGNVVANYIAFKAIEVVDFPTKDLNVIREYAQLIKTKGKGESACLAFCRHHPHIIASSNLRDINEYCTQHQLAYLTTMDILCIALIRGEMSESECDEFIANVRKAGSKLPHLTITQYRNQHFDHLKSHY</sequence>
<comment type="caution">
    <text evidence="1">The sequence shown here is derived from an EMBL/GenBank/DDBJ whole genome shotgun (WGS) entry which is preliminary data.</text>
</comment>
<evidence type="ECO:0000313" key="1">
    <source>
        <dbReference type="EMBL" id="MFD0749220.1"/>
    </source>
</evidence>
<dbReference type="Proteomes" id="UP001596958">
    <property type="component" value="Unassembled WGS sequence"/>
</dbReference>
<proteinExistence type="predicted"/>
<protein>
    <submittedName>
        <fullName evidence="1">Uncharacterized protein</fullName>
    </submittedName>
</protein>
<keyword evidence="2" id="KW-1185">Reference proteome</keyword>
<name>A0ABW2YTB5_9SPHI</name>
<reference evidence="2" key="1">
    <citation type="journal article" date="2019" name="Int. J. Syst. Evol. Microbiol.">
        <title>The Global Catalogue of Microorganisms (GCM) 10K type strain sequencing project: providing services to taxonomists for standard genome sequencing and annotation.</title>
        <authorList>
            <consortium name="The Broad Institute Genomics Platform"/>
            <consortium name="The Broad Institute Genome Sequencing Center for Infectious Disease"/>
            <person name="Wu L."/>
            <person name="Ma J."/>
        </authorList>
    </citation>
    <scope>NUCLEOTIDE SEQUENCE [LARGE SCALE GENOMIC DNA]</scope>
    <source>
        <strain evidence="2">CCUG 63418</strain>
    </source>
</reference>
<evidence type="ECO:0000313" key="2">
    <source>
        <dbReference type="Proteomes" id="UP001596958"/>
    </source>
</evidence>
<organism evidence="1 2">
    <name type="scientific">Mucilaginibacter calamicampi</name>
    <dbReference type="NCBI Taxonomy" id="1302352"/>
    <lineage>
        <taxon>Bacteria</taxon>
        <taxon>Pseudomonadati</taxon>
        <taxon>Bacteroidota</taxon>
        <taxon>Sphingobacteriia</taxon>
        <taxon>Sphingobacteriales</taxon>
        <taxon>Sphingobacteriaceae</taxon>
        <taxon>Mucilaginibacter</taxon>
    </lineage>
</organism>
<gene>
    <name evidence="1" type="ORF">ACFQZS_03640</name>
</gene>
<accession>A0ABW2YTB5</accession>
<dbReference type="EMBL" id="JBHTHU010000001">
    <property type="protein sequence ID" value="MFD0749220.1"/>
    <property type="molecule type" value="Genomic_DNA"/>
</dbReference>